<keyword evidence="4" id="KW-1185">Reference proteome</keyword>
<feature type="compositionally biased region" description="Basic residues" evidence="1">
    <location>
        <begin position="192"/>
        <end position="205"/>
    </location>
</feature>
<proteinExistence type="predicted"/>
<evidence type="ECO:0000313" key="2">
    <source>
        <dbReference type="EMBL" id="KAF7489842.1"/>
    </source>
</evidence>
<sequence>MTKSIRKPLISDPLALNPKSVQLLESFNTDEKFIDFNVFGKNIDRIQKIRLKKDLRQSKNVSGFIIPKINLGGNEKLKSHPKISQQSTLISQNPARIPSVQRKLFSHFKRNRLMNNSLLKDNGPKKKSPGTKYDGLQKLLEKINSLSKQQPKLLSPKFCHSHPPIRIRHHSQSLSTDKKDRKLSKQQLQLKKLPRKQHPKDRFRKAFQGEDWEEEDLWERPYKRASSSSSSTSKTKN</sequence>
<evidence type="ECO:0000313" key="4">
    <source>
        <dbReference type="Proteomes" id="UP000070412"/>
    </source>
</evidence>
<name>A0A834R3X6_SARSC</name>
<protein>
    <submittedName>
        <fullName evidence="2 3">Uncharacterized protein</fullName>
    </submittedName>
</protein>
<reference evidence="2" key="2">
    <citation type="submission" date="2020-01" db="EMBL/GenBank/DDBJ databases">
        <authorList>
            <person name="Korhonen P.K.K."/>
            <person name="Guangxu M.G."/>
            <person name="Wang T.W."/>
            <person name="Stroehlein A.J.S."/>
            <person name="Young N.D."/>
            <person name="Ang C.-S.A."/>
            <person name="Fernando D.W.F."/>
            <person name="Lu H.L."/>
            <person name="Taylor S.T."/>
            <person name="Ehtesham M.E.M."/>
            <person name="Najaraj S.H.N."/>
            <person name="Harsha G.H.G."/>
            <person name="Madugundu A.M."/>
            <person name="Renuse S.R."/>
            <person name="Holt D.H."/>
            <person name="Pandey A.P."/>
            <person name="Papenfuss A.P."/>
            <person name="Gasser R.B.G."/>
            <person name="Fischer K.F."/>
        </authorList>
    </citation>
    <scope>NUCLEOTIDE SEQUENCE</scope>
    <source>
        <strain evidence="2">SSS_KF_BRIS2020</strain>
    </source>
</reference>
<feature type="compositionally biased region" description="Basic residues" evidence="1">
    <location>
        <begin position="159"/>
        <end position="171"/>
    </location>
</feature>
<dbReference type="EnsemblMetazoa" id="SSS_177s_mrna">
    <property type="protein sequence ID" value="KAF7489842.1"/>
    <property type="gene ID" value="SSS_177"/>
</dbReference>
<reference evidence="3" key="3">
    <citation type="submission" date="2022-06" db="UniProtKB">
        <authorList>
            <consortium name="EnsemblMetazoa"/>
        </authorList>
    </citation>
    <scope>IDENTIFICATION</scope>
</reference>
<dbReference type="Proteomes" id="UP000070412">
    <property type="component" value="Unassembled WGS sequence"/>
</dbReference>
<reference evidence="4" key="1">
    <citation type="journal article" date="2020" name="PLoS Negl. Trop. Dis.">
        <title>High-quality nuclear genome for Sarcoptes scabiei-A critical resource for a neglected parasite.</title>
        <authorList>
            <person name="Korhonen P.K."/>
            <person name="Gasser R.B."/>
            <person name="Ma G."/>
            <person name="Wang T."/>
            <person name="Stroehlein A.J."/>
            <person name="Young N.D."/>
            <person name="Ang C.S."/>
            <person name="Fernando D.D."/>
            <person name="Lu H.C."/>
            <person name="Taylor S."/>
            <person name="Reynolds S.L."/>
            <person name="Mofiz E."/>
            <person name="Najaraj S.H."/>
            <person name="Gowda H."/>
            <person name="Madugundu A."/>
            <person name="Renuse S."/>
            <person name="Holt D."/>
            <person name="Pandey A."/>
            <person name="Papenfuss A.T."/>
            <person name="Fischer K."/>
        </authorList>
    </citation>
    <scope>NUCLEOTIDE SEQUENCE [LARGE SCALE GENOMIC DNA]</scope>
</reference>
<dbReference type="EMBL" id="WVUK01000063">
    <property type="protein sequence ID" value="KAF7489842.1"/>
    <property type="molecule type" value="Genomic_DNA"/>
</dbReference>
<dbReference type="AlphaFoldDB" id="A0A834R3X6"/>
<gene>
    <name evidence="2" type="ORF">SSS_177</name>
</gene>
<evidence type="ECO:0000313" key="3">
    <source>
        <dbReference type="EnsemblMetazoa" id="KAF7489842.1"/>
    </source>
</evidence>
<feature type="region of interest" description="Disordered" evidence="1">
    <location>
        <begin position="151"/>
        <end position="237"/>
    </location>
</feature>
<evidence type="ECO:0000256" key="1">
    <source>
        <dbReference type="SAM" id="MobiDB-lite"/>
    </source>
</evidence>
<organism evidence="2">
    <name type="scientific">Sarcoptes scabiei</name>
    <name type="common">Itch mite</name>
    <name type="synonym">Acarus scabiei</name>
    <dbReference type="NCBI Taxonomy" id="52283"/>
    <lineage>
        <taxon>Eukaryota</taxon>
        <taxon>Metazoa</taxon>
        <taxon>Ecdysozoa</taxon>
        <taxon>Arthropoda</taxon>
        <taxon>Chelicerata</taxon>
        <taxon>Arachnida</taxon>
        <taxon>Acari</taxon>
        <taxon>Acariformes</taxon>
        <taxon>Sarcoptiformes</taxon>
        <taxon>Astigmata</taxon>
        <taxon>Psoroptidia</taxon>
        <taxon>Sarcoptoidea</taxon>
        <taxon>Sarcoptidae</taxon>
        <taxon>Sarcoptinae</taxon>
        <taxon>Sarcoptes</taxon>
    </lineage>
</organism>
<feature type="compositionally biased region" description="Low complexity" evidence="1">
    <location>
        <begin position="226"/>
        <end position="237"/>
    </location>
</feature>
<accession>A0A834R3X6</accession>